<dbReference type="GO" id="GO:0005524">
    <property type="term" value="F:ATP binding"/>
    <property type="evidence" value="ECO:0007669"/>
    <property type="project" value="UniProtKB-KW"/>
</dbReference>
<dbReference type="InterPro" id="IPR036185">
    <property type="entry name" value="DNA_heli_DnaB-like_N_sf"/>
</dbReference>
<dbReference type="GO" id="GO:0006260">
    <property type="term" value="P:DNA replication"/>
    <property type="evidence" value="ECO:0007669"/>
    <property type="project" value="UniProtKB-KW"/>
</dbReference>
<proteinExistence type="inferred from homology"/>
<evidence type="ECO:0000256" key="9">
    <source>
        <dbReference type="ARBA" id="ARBA00044969"/>
    </source>
</evidence>
<dbReference type="GO" id="GO:0016787">
    <property type="term" value="F:hydrolase activity"/>
    <property type="evidence" value="ECO:0007669"/>
    <property type="project" value="UniProtKB-KW"/>
</dbReference>
<reference evidence="12" key="1">
    <citation type="journal article" date="2013" name="Environ. Microbiol.">
        <title>Microbiota from the distal guts of lean and obese adolescents exhibit partial functional redundancy besides clear differences in community structure.</title>
        <authorList>
            <person name="Ferrer M."/>
            <person name="Ruiz A."/>
            <person name="Lanza F."/>
            <person name="Haange S.B."/>
            <person name="Oberbach A."/>
            <person name="Till H."/>
            <person name="Bargiela R."/>
            <person name="Campoy C."/>
            <person name="Segura M.T."/>
            <person name="Richter M."/>
            <person name="von Bergen M."/>
            <person name="Seifert J."/>
            <person name="Suarez A."/>
        </authorList>
    </citation>
    <scope>NUCLEOTIDE SEQUENCE</scope>
</reference>
<dbReference type="InterPro" id="IPR016136">
    <property type="entry name" value="DNA_helicase_N/primase_C"/>
</dbReference>
<dbReference type="InterPro" id="IPR007694">
    <property type="entry name" value="DNA_helicase_DnaB-like_C"/>
</dbReference>
<dbReference type="GO" id="GO:0005829">
    <property type="term" value="C:cytosol"/>
    <property type="evidence" value="ECO:0007669"/>
    <property type="project" value="TreeGrafter"/>
</dbReference>
<dbReference type="GO" id="GO:0043139">
    <property type="term" value="F:5'-3' DNA helicase activity"/>
    <property type="evidence" value="ECO:0007669"/>
    <property type="project" value="UniProtKB-EC"/>
</dbReference>
<dbReference type="SUPFAM" id="SSF48024">
    <property type="entry name" value="N-terminal domain of DnaB helicase"/>
    <property type="match status" value="1"/>
</dbReference>
<dbReference type="Gene3D" id="1.10.860.10">
    <property type="entry name" value="DNAb Helicase, Chain A"/>
    <property type="match status" value="1"/>
</dbReference>
<dbReference type="GO" id="GO:0003677">
    <property type="term" value="F:DNA binding"/>
    <property type="evidence" value="ECO:0007669"/>
    <property type="project" value="UniProtKB-KW"/>
</dbReference>
<dbReference type="EC" id="5.6.2.3" evidence="9"/>
<dbReference type="SUPFAM" id="SSF52540">
    <property type="entry name" value="P-loop containing nucleoside triphosphate hydrolases"/>
    <property type="match status" value="1"/>
</dbReference>
<evidence type="ECO:0000256" key="3">
    <source>
        <dbReference type="ARBA" id="ARBA00022741"/>
    </source>
</evidence>
<protein>
    <recommendedName>
        <fullName evidence="9">DNA 5'-3' helicase</fullName>
        <ecNumber evidence="9">5.6.2.3</ecNumber>
    </recommendedName>
</protein>
<keyword evidence="3" id="KW-0547">Nucleotide-binding</keyword>
<dbReference type="EMBL" id="AJWY01002981">
    <property type="protein sequence ID" value="EKC76756.1"/>
    <property type="molecule type" value="Genomic_DNA"/>
</dbReference>
<dbReference type="InterPro" id="IPR007693">
    <property type="entry name" value="DNA_helicase_DnaB-like_N"/>
</dbReference>
<comment type="caution">
    <text evidence="12">The sequence shown here is derived from an EMBL/GenBank/DDBJ whole genome shotgun (WGS) entry which is preliminary data.</text>
</comment>
<dbReference type="Pfam" id="PF00772">
    <property type="entry name" value="DnaB"/>
    <property type="match status" value="1"/>
</dbReference>
<dbReference type="AlphaFoldDB" id="K1UYR3"/>
<dbReference type="PROSITE" id="PS51199">
    <property type="entry name" value="SF4_HELICASE"/>
    <property type="match status" value="1"/>
</dbReference>
<accession>K1UYR3</accession>
<evidence type="ECO:0000256" key="2">
    <source>
        <dbReference type="ARBA" id="ARBA00022705"/>
    </source>
</evidence>
<dbReference type="Gene3D" id="3.40.50.300">
    <property type="entry name" value="P-loop containing nucleotide triphosphate hydrolases"/>
    <property type="match status" value="1"/>
</dbReference>
<dbReference type="Pfam" id="PF03796">
    <property type="entry name" value="DnaB_C"/>
    <property type="match status" value="1"/>
</dbReference>
<evidence type="ECO:0000259" key="11">
    <source>
        <dbReference type="PROSITE" id="PS51199"/>
    </source>
</evidence>
<evidence type="ECO:0000256" key="7">
    <source>
        <dbReference type="ARBA" id="ARBA00023125"/>
    </source>
</evidence>
<keyword evidence="8" id="KW-0413">Isomerase</keyword>
<keyword evidence="4" id="KW-0378">Hydrolase</keyword>
<feature type="non-terminal residue" evidence="12">
    <location>
        <position position="304"/>
    </location>
</feature>
<keyword evidence="7" id="KW-0238">DNA-binding</keyword>
<sequence>MDAYINEDAEKSLIGLAMQDAIVAQEVAALPDSIFGLKEMQACQRGIMRLAKQGKNVDLVTLDAEVQCDLQNTALLMECVKMGISPVMSRQYIAILAECAKRRELAALARKILQDVGNPGASVESLQAECATAAQSSAAVDDGVTMKDAVFAFVDSIGKQDGIMSGIADLDNRLGGFKPGQLIYIGARPGVGKTSLAICMAKYVAEHGGGVLMVSLEMNPAEIVARFLANESGVDLQKLSTGKMELSDFERITPCYQAVANLPISIEERAVTPLQIRNAAAKMKASKQGLSLIVVDYIQLMRAD</sequence>
<evidence type="ECO:0000313" key="12">
    <source>
        <dbReference type="EMBL" id="EKC76756.1"/>
    </source>
</evidence>
<evidence type="ECO:0000256" key="8">
    <source>
        <dbReference type="ARBA" id="ARBA00023235"/>
    </source>
</evidence>
<evidence type="ECO:0000256" key="5">
    <source>
        <dbReference type="ARBA" id="ARBA00022806"/>
    </source>
</evidence>
<evidence type="ECO:0000256" key="6">
    <source>
        <dbReference type="ARBA" id="ARBA00022840"/>
    </source>
</evidence>
<keyword evidence="2" id="KW-0235">DNA replication</keyword>
<dbReference type="PANTHER" id="PTHR30153:SF2">
    <property type="entry name" value="REPLICATIVE DNA HELICASE"/>
    <property type="match status" value="1"/>
</dbReference>
<gene>
    <name evidence="12" type="ORF">LEA_04524</name>
</gene>
<feature type="domain" description="SF4 helicase" evidence="11">
    <location>
        <begin position="156"/>
        <end position="304"/>
    </location>
</feature>
<keyword evidence="6" id="KW-0067">ATP-binding</keyword>
<organism evidence="12">
    <name type="scientific">human gut metagenome</name>
    <dbReference type="NCBI Taxonomy" id="408170"/>
    <lineage>
        <taxon>unclassified sequences</taxon>
        <taxon>metagenomes</taxon>
        <taxon>organismal metagenomes</taxon>
    </lineage>
</organism>
<keyword evidence="5 12" id="KW-0347">Helicase</keyword>
<comment type="similarity">
    <text evidence="1">Belongs to the helicase family. DnaB subfamily.</text>
</comment>
<dbReference type="InterPro" id="IPR027417">
    <property type="entry name" value="P-loop_NTPase"/>
</dbReference>
<evidence type="ECO:0000256" key="1">
    <source>
        <dbReference type="ARBA" id="ARBA00008428"/>
    </source>
</evidence>
<evidence type="ECO:0000256" key="10">
    <source>
        <dbReference type="ARBA" id="ARBA00048954"/>
    </source>
</evidence>
<dbReference type="PANTHER" id="PTHR30153">
    <property type="entry name" value="REPLICATIVE DNA HELICASE DNAB"/>
    <property type="match status" value="1"/>
</dbReference>
<name>K1UYR3_9ZZZZ</name>
<evidence type="ECO:0000256" key="4">
    <source>
        <dbReference type="ARBA" id="ARBA00022801"/>
    </source>
</evidence>
<comment type="catalytic activity">
    <reaction evidence="10">
        <text>ATP + H2O = ADP + phosphate + H(+)</text>
        <dbReference type="Rhea" id="RHEA:13065"/>
        <dbReference type="ChEBI" id="CHEBI:15377"/>
        <dbReference type="ChEBI" id="CHEBI:15378"/>
        <dbReference type="ChEBI" id="CHEBI:30616"/>
        <dbReference type="ChEBI" id="CHEBI:43474"/>
        <dbReference type="ChEBI" id="CHEBI:456216"/>
        <dbReference type="EC" id="5.6.2.3"/>
    </reaction>
</comment>